<keyword evidence="1" id="KW-1133">Transmembrane helix</keyword>
<dbReference type="AlphaFoldDB" id="J9CLH4"/>
<sequence length="42" mass="5015">MFLTCHKVIIAKTYFFFLHVVTLKKLIYYLFPAFFIIGKVIS</sequence>
<gene>
    <name evidence="2" type="ORF">EVA_10932</name>
</gene>
<organism evidence="2">
    <name type="scientific">gut metagenome</name>
    <dbReference type="NCBI Taxonomy" id="749906"/>
    <lineage>
        <taxon>unclassified sequences</taxon>
        <taxon>metagenomes</taxon>
        <taxon>organismal metagenomes</taxon>
    </lineage>
</organism>
<evidence type="ECO:0000256" key="1">
    <source>
        <dbReference type="SAM" id="Phobius"/>
    </source>
</evidence>
<dbReference type="EMBL" id="AMCI01003154">
    <property type="protein sequence ID" value="EJX00961.1"/>
    <property type="molecule type" value="Genomic_DNA"/>
</dbReference>
<protein>
    <submittedName>
        <fullName evidence="2">Uncharacterized protein</fullName>
    </submittedName>
</protein>
<reference evidence="2" key="1">
    <citation type="journal article" date="2012" name="PLoS ONE">
        <title>Gene sets for utilization of primary and secondary nutrition supplies in the distal gut of endangered iberian lynx.</title>
        <authorList>
            <person name="Alcaide M."/>
            <person name="Messina E."/>
            <person name="Richter M."/>
            <person name="Bargiela R."/>
            <person name="Peplies J."/>
            <person name="Huws S.A."/>
            <person name="Newbold C.J."/>
            <person name="Golyshin P.N."/>
            <person name="Simon M.A."/>
            <person name="Lopez G."/>
            <person name="Yakimov M.M."/>
            <person name="Ferrer M."/>
        </authorList>
    </citation>
    <scope>NUCLEOTIDE SEQUENCE</scope>
</reference>
<name>J9CLH4_9ZZZZ</name>
<keyword evidence="1" id="KW-0812">Transmembrane</keyword>
<feature type="transmembrane region" description="Helical" evidence="1">
    <location>
        <begin position="26"/>
        <end position="41"/>
    </location>
</feature>
<comment type="caution">
    <text evidence="2">The sequence shown here is derived from an EMBL/GenBank/DDBJ whole genome shotgun (WGS) entry which is preliminary data.</text>
</comment>
<evidence type="ECO:0000313" key="2">
    <source>
        <dbReference type="EMBL" id="EJX00961.1"/>
    </source>
</evidence>
<keyword evidence="1" id="KW-0472">Membrane</keyword>
<accession>J9CLH4</accession>
<proteinExistence type="predicted"/>